<feature type="domain" description="Phosphatidic acid phosphatase type 2/haloperoxidase" evidence="8">
    <location>
        <begin position="322"/>
        <end position="433"/>
    </location>
</feature>
<evidence type="ECO:0000256" key="3">
    <source>
        <dbReference type="ARBA" id="ARBA00022475"/>
    </source>
</evidence>
<feature type="transmembrane region" description="Helical" evidence="7">
    <location>
        <begin position="418"/>
        <end position="436"/>
    </location>
</feature>
<feature type="transmembrane region" description="Helical" evidence="7">
    <location>
        <begin position="364"/>
        <end position="381"/>
    </location>
</feature>
<keyword evidence="6 7" id="KW-0472">Membrane</keyword>
<dbReference type="AlphaFoldDB" id="A0A172YFM7"/>
<feature type="transmembrane region" description="Helical" evidence="7">
    <location>
        <begin position="104"/>
        <end position="121"/>
    </location>
</feature>
<dbReference type="InterPro" id="IPR032818">
    <property type="entry name" value="DedA-like"/>
</dbReference>
<sequence length="470" mass="52585">MNLVAWVEPLTQTPWALLLLIGILAALESLAIIGLILPGAVMMTMAASLAGSVQLSVPLVLLSGALGATIGDGLSYWLGASQRHRIPKLWPLNRHPEWLERGQLFFHRYGTLSVLLGRFVGPVRPIIPMVAGMMCMPRRRFALVNALSALGWAPLYILPGYYLGQAWSANLALSHDTMVWLIEFAFVTLLAILTFSWLRRLFDRPGIGYRSALGWARQSNAGRRLWRRLNGRFPGREPPLASLALLLATGFLFIVWTGVVLLHGREPLVMDLRGQAMFIELAKLGWPLSIASHFDLIGDTYGIAAFTLPWLVWWLYRRYYAVLLHWMLALGLISLLNTVLKQVIQRVRPDTPDHLANSFSYPSAHTSAAVVVYGLAAAFVAQRLPRSQRSWPYWAATLLIMLMAISRLAYGVHWASDLIGGALVGLMVCSTVRISYQYHAQQRLSWQHWPWVLGLSIVLLLARMLFLPQA</sequence>
<dbReference type="EMBL" id="CP015243">
    <property type="protein sequence ID" value="ANF57872.1"/>
    <property type="molecule type" value="Genomic_DNA"/>
</dbReference>
<dbReference type="SMART" id="SM00014">
    <property type="entry name" value="acidPPc"/>
    <property type="match status" value="1"/>
</dbReference>
<dbReference type="GO" id="GO:0005886">
    <property type="term" value="C:plasma membrane"/>
    <property type="evidence" value="ECO:0007669"/>
    <property type="project" value="UniProtKB-SubCell"/>
</dbReference>
<evidence type="ECO:0000256" key="4">
    <source>
        <dbReference type="ARBA" id="ARBA00022692"/>
    </source>
</evidence>
<name>A0A172YFM7_9GAMM</name>
<feature type="transmembrane region" description="Helical" evidence="7">
    <location>
        <begin position="323"/>
        <end position="344"/>
    </location>
</feature>
<evidence type="ECO:0000256" key="7">
    <source>
        <dbReference type="SAM" id="Phobius"/>
    </source>
</evidence>
<evidence type="ECO:0000256" key="1">
    <source>
        <dbReference type="ARBA" id="ARBA00004651"/>
    </source>
</evidence>
<feature type="transmembrane region" description="Helical" evidence="7">
    <location>
        <begin position="296"/>
        <end position="316"/>
    </location>
</feature>
<comment type="similarity">
    <text evidence="2">Belongs to the DedA family.</text>
</comment>
<dbReference type="Pfam" id="PF01569">
    <property type="entry name" value="PAP2"/>
    <property type="match status" value="1"/>
</dbReference>
<protein>
    <recommendedName>
        <fullName evidence="8">Phosphatidic acid phosphatase type 2/haloperoxidase domain-containing protein</fullName>
    </recommendedName>
</protein>
<keyword evidence="3" id="KW-1003">Cell membrane</keyword>
<dbReference type="KEGG" id="haa:A5892_10685"/>
<evidence type="ECO:0000259" key="8">
    <source>
        <dbReference type="SMART" id="SM00014"/>
    </source>
</evidence>
<feature type="transmembrane region" description="Helical" evidence="7">
    <location>
        <begin position="240"/>
        <end position="262"/>
    </location>
</feature>
<dbReference type="STRING" id="376489.A5892_10685"/>
<feature type="transmembrane region" description="Helical" evidence="7">
    <location>
        <begin position="393"/>
        <end position="412"/>
    </location>
</feature>
<dbReference type="InterPro" id="IPR036938">
    <property type="entry name" value="PAP2/HPO_sf"/>
</dbReference>
<dbReference type="CDD" id="cd03392">
    <property type="entry name" value="PAP2_like_2"/>
    <property type="match status" value="1"/>
</dbReference>
<evidence type="ECO:0000256" key="2">
    <source>
        <dbReference type="ARBA" id="ARBA00010792"/>
    </source>
</evidence>
<dbReference type="Pfam" id="PF09335">
    <property type="entry name" value="VTT_dom"/>
    <property type="match status" value="1"/>
</dbReference>
<keyword evidence="10" id="KW-1185">Reference proteome</keyword>
<feature type="transmembrane region" description="Helical" evidence="7">
    <location>
        <begin position="15"/>
        <end position="37"/>
    </location>
</feature>
<reference evidence="9 10" key="1">
    <citation type="submission" date="2016-04" db="EMBL/GenBank/DDBJ databases">
        <title>Complete Genome Sequence of Halotalea alkalilenta IHB B 13600.</title>
        <authorList>
            <person name="Swarnkar M.K."/>
            <person name="Sharma A."/>
            <person name="Kaushal K."/>
            <person name="Soni R."/>
            <person name="Rana S."/>
            <person name="Singh A.K."/>
            <person name="Gulati A."/>
        </authorList>
    </citation>
    <scope>NUCLEOTIDE SEQUENCE [LARGE SCALE GENOMIC DNA]</scope>
    <source>
        <strain evidence="9 10">IHB B 13600</strain>
    </source>
</reference>
<evidence type="ECO:0000256" key="5">
    <source>
        <dbReference type="ARBA" id="ARBA00022989"/>
    </source>
</evidence>
<evidence type="ECO:0000313" key="10">
    <source>
        <dbReference type="Proteomes" id="UP000077875"/>
    </source>
</evidence>
<evidence type="ECO:0000313" key="9">
    <source>
        <dbReference type="EMBL" id="ANF57872.1"/>
    </source>
</evidence>
<dbReference type="RefSeq" id="WP_064122793.1">
    <property type="nucleotide sequence ID" value="NZ_CP015243.1"/>
</dbReference>
<comment type="subcellular location">
    <subcellularLocation>
        <location evidence="1">Cell membrane</location>
        <topology evidence="1">Multi-pass membrane protein</topology>
    </subcellularLocation>
</comment>
<feature type="transmembrane region" description="Helical" evidence="7">
    <location>
        <begin position="178"/>
        <end position="198"/>
    </location>
</feature>
<dbReference type="PANTHER" id="PTHR30353:SF15">
    <property type="entry name" value="INNER MEMBRANE PROTEIN YABI"/>
    <property type="match status" value="1"/>
</dbReference>
<dbReference type="PANTHER" id="PTHR30353">
    <property type="entry name" value="INNER MEMBRANE PROTEIN DEDA-RELATED"/>
    <property type="match status" value="1"/>
</dbReference>
<dbReference type="InterPro" id="IPR000326">
    <property type="entry name" value="PAP2/HPO"/>
</dbReference>
<gene>
    <name evidence="9" type="ORF">A5892_10685</name>
</gene>
<dbReference type="InterPro" id="IPR032816">
    <property type="entry name" value="VTT_dom"/>
</dbReference>
<keyword evidence="5 7" id="KW-1133">Transmembrane helix</keyword>
<organism evidence="9 10">
    <name type="scientific">Halotalea alkalilenta</name>
    <dbReference type="NCBI Taxonomy" id="376489"/>
    <lineage>
        <taxon>Bacteria</taxon>
        <taxon>Pseudomonadati</taxon>
        <taxon>Pseudomonadota</taxon>
        <taxon>Gammaproteobacteria</taxon>
        <taxon>Oceanospirillales</taxon>
        <taxon>Halomonadaceae</taxon>
        <taxon>Halotalea</taxon>
    </lineage>
</organism>
<feature type="transmembrane region" description="Helical" evidence="7">
    <location>
        <begin position="141"/>
        <end position="158"/>
    </location>
</feature>
<keyword evidence="4 7" id="KW-0812">Transmembrane</keyword>
<dbReference type="SUPFAM" id="SSF48317">
    <property type="entry name" value="Acid phosphatase/Vanadium-dependent haloperoxidase"/>
    <property type="match status" value="1"/>
</dbReference>
<evidence type="ECO:0000256" key="6">
    <source>
        <dbReference type="ARBA" id="ARBA00023136"/>
    </source>
</evidence>
<dbReference type="Proteomes" id="UP000077875">
    <property type="component" value="Chromosome"/>
</dbReference>
<dbReference type="Gene3D" id="1.20.144.10">
    <property type="entry name" value="Phosphatidic acid phosphatase type 2/haloperoxidase"/>
    <property type="match status" value="1"/>
</dbReference>
<proteinExistence type="inferred from homology"/>
<accession>A0A172YFM7</accession>
<feature type="transmembrane region" description="Helical" evidence="7">
    <location>
        <begin position="448"/>
        <end position="466"/>
    </location>
</feature>
<feature type="transmembrane region" description="Helical" evidence="7">
    <location>
        <begin position="49"/>
        <end position="70"/>
    </location>
</feature>